<feature type="domain" description="tRNA(Ile)-lysidine/2-thiocytidine synthase N-terminal" evidence="21">
    <location>
        <begin position="27"/>
        <end position="200"/>
    </location>
</feature>
<dbReference type="Pfam" id="PF09179">
    <property type="entry name" value="TilS"/>
    <property type="match status" value="1"/>
</dbReference>
<comment type="catalytic activity">
    <reaction evidence="18">
        <text>IMP + diphosphate = hypoxanthine + 5-phospho-alpha-D-ribose 1-diphosphate</text>
        <dbReference type="Rhea" id="RHEA:17973"/>
        <dbReference type="ChEBI" id="CHEBI:17368"/>
        <dbReference type="ChEBI" id="CHEBI:33019"/>
        <dbReference type="ChEBI" id="CHEBI:58017"/>
        <dbReference type="ChEBI" id="CHEBI:58053"/>
        <dbReference type="EC" id="2.4.2.8"/>
    </reaction>
    <physiologicalReaction direction="right-to-left" evidence="18">
        <dbReference type="Rhea" id="RHEA:17975"/>
    </physiologicalReaction>
</comment>
<dbReference type="InterPro" id="IPR014729">
    <property type="entry name" value="Rossmann-like_a/b/a_fold"/>
</dbReference>
<dbReference type="Pfam" id="PF01171">
    <property type="entry name" value="ATP_bind_3"/>
    <property type="match status" value="1"/>
</dbReference>
<comment type="pathway">
    <text evidence="4">Purine metabolism; GMP biosynthesis via salvage pathway; GMP from guanine: step 1/1.</text>
</comment>
<keyword evidence="10 19" id="KW-0819">tRNA processing</keyword>
<dbReference type="Gene3D" id="1.20.59.20">
    <property type="match status" value="1"/>
</dbReference>
<comment type="domain">
    <text evidence="19">The N-terminal region contains the highly conserved SGGXDS motif, predicted to be a P-loop motif involved in ATP binding.</text>
</comment>
<keyword evidence="11" id="KW-0479">Metal-binding</keyword>
<dbReference type="PANTHER" id="PTHR43340">
    <property type="entry name" value="HYPOXANTHINE-GUANINE PHOSPHORIBOSYLTRANSFERASE"/>
    <property type="match status" value="1"/>
</dbReference>
<comment type="cofactor">
    <cofactor evidence="1">
        <name>Mg(2+)</name>
        <dbReference type="ChEBI" id="CHEBI:18420"/>
    </cofactor>
</comment>
<keyword evidence="24" id="KW-1185">Reference proteome</keyword>
<comment type="similarity">
    <text evidence="5">Belongs to the purine/pyrimidine phosphoribosyltransferase family.</text>
</comment>
<evidence type="ECO:0000256" key="13">
    <source>
        <dbReference type="ARBA" id="ARBA00022741"/>
    </source>
</evidence>
<evidence type="ECO:0000313" key="24">
    <source>
        <dbReference type="Proteomes" id="UP001501237"/>
    </source>
</evidence>
<evidence type="ECO:0000313" key="23">
    <source>
        <dbReference type="EMBL" id="GAA3238097.1"/>
    </source>
</evidence>
<evidence type="ECO:0000256" key="9">
    <source>
        <dbReference type="ARBA" id="ARBA00022679"/>
    </source>
</evidence>
<evidence type="ECO:0000256" key="11">
    <source>
        <dbReference type="ARBA" id="ARBA00022723"/>
    </source>
</evidence>
<name>A0ABP6QKJ2_9ACTN</name>
<protein>
    <recommendedName>
        <fullName evidence="19">tRNA(Ile)-lysidine synthase</fullName>
        <ecNumber evidence="19">6.3.4.19</ecNumber>
    </recommendedName>
    <alternativeName>
        <fullName evidence="19">tRNA(Ile)-2-lysyl-cytidine synthase</fullName>
    </alternativeName>
    <alternativeName>
        <fullName evidence="19">tRNA(Ile)-lysidine synthetase</fullName>
    </alternativeName>
</protein>
<evidence type="ECO:0000256" key="4">
    <source>
        <dbReference type="ARBA" id="ARBA00004676"/>
    </source>
</evidence>
<evidence type="ECO:0000256" key="2">
    <source>
        <dbReference type="ARBA" id="ARBA00004496"/>
    </source>
</evidence>
<dbReference type="SUPFAM" id="SSF52402">
    <property type="entry name" value="Adenine nucleotide alpha hydrolases-like"/>
    <property type="match status" value="1"/>
</dbReference>
<dbReference type="HAMAP" id="MF_01161">
    <property type="entry name" value="tRNA_Ile_lys_synt"/>
    <property type="match status" value="1"/>
</dbReference>
<evidence type="ECO:0000256" key="14">
    <source>
        <dbReference type="ARBA" id="ARBA00022840"/>
    </source>
</evidence>
<evidence type="ECO:0000256" key="15">
    <source>
        <dbReference type="ARBA" id="ARBA00022842"/>
    </source>
</evidence>
<comment type="function">
    <text evidence="19">Ligates lysine onto the cytidine present at position 34 of the AUA codon-specific tRNA(Ile) that contains the anticodon CAU, in an ATP-dependent manner. Cytidine is converted to lysidine, thus changing the amino acid specificity of the tRNA from methionine to isoleucine.</text>
</comment>
<dbReference type="CDD" id="cd06223">
    <property type="entry name" value="PRTases_typeI"/>
    <property type="match status" value="1"/>
</dbReference>
<accession>A0ABP6QKJ2</accession>
<gene>
    <name evidence="19" type="primary">tilS</name>
    <name evidence="23" type="ORF">GCM10010468_73450</name>
</gene>
<evidence type="ECO:0000256" key="6">
    <source>
        <dbReference type="ARBA" id="ARBA00022490"/>
    </source>
</evidence>
<evidence type="ECO:0000256" key="8">
    <source>
        <dbReference type="ARBA" id="ARBA00022676"/>
    </source>
</evidence>
<organism evidence="23 24">
    <name type="scientific">Actinocorallia longicatena</name>
    <dbReference type="NCBI Taxonomy" id="111803"/>
    <lineage>
        <taxon>Bacteria</taxon>
        <taxon>Bacillati</taxon>
        <taxon>Actinomycetota</taxon>
        <taxon>Actinomycetes</taxon>
        <taxon>Streptosporangiales</taxon>
        <taxon>Thermomonosporaceae</taxon>
        <taxon>Actinocorallia</taxon>
    </lineage>
</organism>
<keyword evidence="6 19" id="KW-0963">Cytoplasm</keyword>
<keyword evidence="14 19" id="KW-0067">ATP-binding</keyword>
<comment type="catalytic activity">
    <reaction evidence="17">
        <text>GMP + diphosphate = guanine + 5-phospho-alpha-D-ribose 1-diphosphate</text>
        <dbReference type="Rhea" id="RHEA:25424"/>
        <dbReference type="ChEBI" id="CHEBI:16235"/>
        <dbReference type="ChEBI" id="CHEBI:33019"/>
        <dbReference type="ChEBI" id="CHEBI:58017"/>
        <dbReference type="ChEBI" id="CHEBI:58115"/>
        <dbReference type="EC" id="2.4.2.8"/>
    </reaction>
    <physiologicalReaction direction="right-to-left" evidence="17">
        <dbReference type="Rhea" id="RHEA:25426"/>
    </physiologicalReaction>
</comment>
<comment type="similarity">
    <text evidence="19">Belongs to the tRNA(Ile)-lysidine synthase family.</text>
</comment>
<keyword evidence="7 19" id="KW-0436">Ligase</keyword>
<dbReference type="InterPro" id="IPR012094">
    <property type="entry name" value="tRNA_Ile_lys_synt"/>
</dbReference>
<proteinExistence type="inferred from homology"/>
<keyword evidence="15" id="KW-0460">Magnesium</keyword>
<evidence type="ECO:0000256" key="16">
    <source>
        <dbReference type="ARBA" id="ARBA00048539"/>
    </source>
</evidence>
<dbReference type="InterPro" id="IPR000836">
    <property type="entry name" value="PRTase_dom"/>
</dbReference>
<evidence type="ECO:0000256" key="19">
    <source>
        <dbReference type="HAMAP-Rule" id="MF_01161"/>
    </source>
</evidence>
<comment type="pathway">
    <text evidence="3">Purine metabolism; IMP biosynthesis via salvage pathway; IMP from hypoxanthine: step 1/1.</text>
</comment>
<dbReference type="Gene3D" id="3.40.50.2020">
    <property type="match status" value="1"/>
</dbReference>
<feature type="domain" description="Phosphoribosyltransferase" evidence="20">
    <location>
        <begin position="365"/>
        <end position="511"/>
    </location>
</feature>
<evidence type="ECO:0000256" key="3">
    <source>
        <dbReference type="ARBA" id="ARBA00004669"/>
    </source>
</evidence>
<comment type="catalytic activity">
    <reaction evidence="16 19">
        <text>cytidine(34) in tRNA(Ile2) + L-lysine + ATP = lysidine(34) in tRNA(Ile2) + AMP + diphosphate + H(+)</text>
        <dbReference type="Rhea" id="RHEA:43744"/>
        <dbReference type="Rhea" id="RHEA-COMP:10625"/>
        <dbReference type="Rhea" id="RHEA-COMP:10670"/>
        <dbReference type="ChEBI" id="CHEBI:15378"/>
        <dbReference type="ChEBI" id="CHEBI:30616"/>
        <dbReference type="ChEBI" id="CHEBI:32551"/>
        <dbReference type="ChEBI" id="CHEBI:33019"/>
        <dbReference type="ChEBI" id="CHEBI:82748"/>
        <dbReference type="ChEBI" id="CHEBI:83665"/>
        <dbReference type="ChEBI" id="CHEBI:456215"/>
        <dbReference type="EC" id="6.3.4.19"/>
    </reaction>
</comment>
<evidence type="ECO:0000259" key="21">
    <source>
        <dbReference type="Pfam" id="PF01171"/>
    </source>
</evidence>
<dbReference type="CDD" id="cd01992">
    <property type="entry name" value="TilS_N"/>
    <property type="match status" value="1"/>
</dbReference>
<dbReference type="InterPro" id="IPR005904">
    <property type="entry name" value="Hxn_phspho_trans"/>
</dbReference>
<evidence type="ECO:0000256" key="1">
    <source>
        <dbReference type="ARBA" id="ARBA00001946"/>
    </source>
</evidence>
<dbReference type="InterPro" id="IPR029057">
    <property type="entry name" value="PRTase-like"/>
</dbReference>
<comment type="subcellular location">
    <subcellularLocation>
        <location evidence="2 19">Cytoplasm</location>
    </subcellularLocation>
</comment>
<dbReference type="InterPro" id="IPR015262">
    <property type="entry name" value="tRNA_Ile_lys_synt_subst-bd"/>
</dbReference>
<evidence type="ECO:0000259" key="22">
    <source>
        <dbReference type="Pfam" id="PF09179"/>
    </source>
</evidence>
<feature type="binding site" evidence="19">
    <location>
        <begin position="32"/>
        <end position="37"/>
    </location>
    <ligand>
        <name>ATP</name>
        <dbReference type="ChEBI" id="CHEBI:30616"/>
    </ligand>
</feature>
<dbReference type="EC" id="6.3.4.19" evidence="19"/>
<evidence type="ECO:0000256" key="17">
    <source>
        <dbReference type="ARBA" id="ARBA00048811"/>
    </source>
</evidence>
<keyword evidence="9" id="KW-0808">Transferase</keyword>
<dbReference type="PANTHER" id="PTHR43340:SF1">
    <property type="entry name" value="HYPOXANTHINE PHOSPHORIBOSYLTRANSFERASE"/>
    <property type="match status" value="1"/>
</dbReference>
<evidence type="ECO:0000256" key="7">
    <source>
        <dbReference type="ARBA" id="ARBA00022598"/>
    </source>
</evidence>
<dbReference type="InterPro" id="IPR011063">
    <property type="entry name" value="TilS/TtcA_N"/>
</dbReference>
<dbReference type="InterPro" id="IPR050408">
    <property type="entry name" value="HGPRT"/>
</dbReference>
<evidence type="ECO:0000259" key="20">
    <source>
        <dbReference type="Pfam" id="PF00156"/>
    </source>
</evidence>
<dbReference type="SUPFAM" id="SSF82829">
    <property type="entry name" value="MesJ substrate recognition domain-like"/>
    <property type="match status" value="1"/>
</dbReference>
<keyword evidence="12" id="KW-0660">Purine salvage</keyword>
<reference evidence="24" key="1">
    <citation type="journal article" date="2019" name="Int. J. Syst. Evol. Microbiol.">
        <title>The Global Catalogue of Microorganisms (GCM) 10K type strain sequencing project: providing services to taxonomists for standard genome sequencing and annotation.</title>
        <authorList>
            <consortium name="The Broad Institute Genomics Platform"/>
            <consortium name="The Broad Institute Genome Sequencing Center for Infectious Disease"/>
            <person name="Wu L."/>
            <person name="Ma J."/>
        </authorList>
    </citation>
    <scope>NUCLEOTIDE SEQUENCE [LARGE SCALE GENOMIC DNA]</scope>
    <source>
        <strain evidence="24">JCM 9377</strain>
    </source>
</reference>
<keyword evidence="13 19" id="KW-0547">Nucleotide-binding</keyword>
<evidence type="ECO:0000256" key="5">
    <source>
        <dbReference type="ARBA" id="ARBA00008391"/>
    </source>
</evidence>
<dbReference type="SUPFAM" id="SSF53271">
    <property type="entry name" value="PRTase-like"/>
    <property type="match status" value="1"/>
</dbReference>
<dbReference type="NCBIfam" id="TIGR02432">
    <property type="entry name" value="lysidine_TilS_N"/>
    <property type="match status" value="1"/>
</dbReference>
<dbReference type="InterPro" id="IPR012795">
    <property type="entry name" value="tRNA_Ile_lys_synt_N"/>
</dbReference>
<evidence type="ECO:0000256" key="10">
    <source>
        <dbReference type="ARBA" id="ARBA00022694"/>
    </source>
</evidence>
<dbReference type="Proteomes" id="UP001501237">
    <property type="component" value="Unassembled WGS sequence"/>
</dbReference>
<sequence>MGPDPAVAAVRLAVRRALADLAPGGRVLVACSGGADSLALAGALAFEARRSGRDAGGVTVDHGLQEGAGDRAEHVAATLRGLGLAPVEAVSVRVGTEGGPEAAARAARYTALDEVAARTGARAVLLGHTRDDQAETVLLRLARGSGARSLAGMAPVNGTYRRPLLGLGRAEVRRACLLMGLTPWDDPHNLDPSYARVRVRLNALPVLEEQLGPGVAESLARTAELLREDADALDAWAARLHAEAAAQEPGDPHHVQDDVLDAAVLAAAPKAVRGRVLREAAIRAGASAGALSRVHIEAMDLLVTGWRGQKRADLPGGVCAFRRYGKLHWGSAEEAGGDKSAEEGQLGVDEKDLGTDIAKVLIPEDQLQAKIRELAAQIDADYEGKDLLLVAVLKGAVMVMADLSRAMHRHVSLDFMAVSSYGSGTKSSGVVRILKDLDTDISGKNVLIVEDIVDSGLTLSWLIENLRTRQPASLEVCAILRKPEAVKTDIDVKYIGFDIPNEFVVGYGLDYAEKYRNLPFVGTLAPHVYSS</sequence>
<evidence type="ECO:0000256" key="18">
    <source>
        <dbReference type="ARBA" id="ARBA00049402"/>
    </source>
</evidence>
<dbReference type="EMBL" id="BAAAUV010000034">
    <property type="protein sequence ID" value="GAA3238097.1"/>
    <property type="molecule type" value="Genomic_DNA"/>
</dbReference>
<dbReference type="NCBIfam" id="TIGR01203">
    <property type="entry name" value="HGPRTase"/>
    <property type="match status" value="1"/>
</dbReference>
<feature type="domain" description="tRNA(Ile)-lysidine synthase substrate-binding" evidence="22">
    <location>
        <begin position="260"/>
        <end position="328"/>
    </location>
</feature>
<dbReference type="Pfam" id="PF00156">
    <property type="entry name" value="Pribosyltran"/>
    <property type="match status" value="1"/>
</dbReference>
<keyword evidence="8" id="KW-0328">Glycosyltransferase</keyword>
<comment type="caution">
    <text evidence="23">The sequence shown here is derived from an EMBL/GenBank/DDBJ whole genome shotgun (WGS) entry which is preliminary data.</text>
</comment>
<evidence type="ECO:0000256" key="12">
    <source>
        <dbReference type="ARBA" id="ARBA00022726"/>
    </source>
</evidence>
<dbReference type="Gene3D" id="3.40.50.620">
    <property type="entry name" value="HUPs"/>
    <property type="match status" value="1"/>
</dbReference>